<comment type="caution">
    <text evidence="2">The sequence shown here is derived from an EMBL/GenBank/DDBJ whole genome shotgun (WGS) entry which is preliminary data.</text>
</comment>
<feature type="transmembrane region" description="Helical" evidence="1">
    <location>
        <begin position="6"/>
        <end position="25"/>
    </location>
</feature>
<organism evidence="2 3">
    <name type="scientific">Clostridium ganghwense</name>
    <dbReference type="NCBI Taxonomy" id="312089"/>
    <lineage>
        <taxon>Bacteria</taxon>
        <taxon>Bacillati</taxon>
        <taxon>Bacillota</taxon>
        <taxon>Clostridia</taxon>
        <taxon>Eubacteriales</taxon>
        <taxon>Clostridiaceae</taxon>
        <taxon>Clostridium</taxon>
    </lineage>
</organism>
<accession>A0ABT4CT03</accession>
<dbReference type="EMBL" id="JAPQES010000006">
    <property type="protein sequence ID" value="MCY6372210.1"/>
    <property type="molecule type" value="Genomic_DNA"/>
</dbReference>
<evidence type="ECO:0000313" key="3">
    <source>
        <dbReference type="Proteomes" id="UP001079657"/>
    </source>
</evidence>
<reference evidence="2" key="1">
    <citation type="submission" date="2022-12" db="EMBL/GenBank/DDBJ databases">
        <authorList>
            <person name="Wang J."/>
        </authorList>
    </citation>
    <scope>NUCLEOTIDE SEQUENCE</scope>
    <source>
        <strain evidence="2">HY-42-06</strain>
    </source>
</reference>
<proteinExistence type="predicted"/>
<evidence type="ECO:0000313" key="2">
    <source>
        <dbReference type="EMBL" id="MCY6372210.1"/>
    </source>
</evidence>
<evidence type="ECO:0000256" key="1">
    <source>
        <dbReference type="SAM" id="Phobius"/>
    </source>
</evidence>
<protein>
    <recommendedName>
        <fullName evidence="4">DUF4829 domain-containing protein</fullName>
    </recommendedName>
</protein>
<dbReference type="RefSeq" id="WP_268051147.1">
    <property type="nucleotide sequence ID" value="NZ_JAPQES010000006.1"/>
</dbReference>
<name>A0ABT4CT03_9CLOT</name>
<keyword evidence="3" id="KW-1185">Reference proteome</keyword>
<sequence>MKKITGVSRILVLLGYFTIMFLILYHNRVRHIKQTAAEQIEFNINEASNILKETWKPLKNLNNDLTKNNTNNYIVSKEEFIKILENRRNKEIAVNIASNLLEKSEDGKFNIKHNIFIPTIYDDEVSIKKAYIKKYTYLDKEELVIEESGKYERWGQFDRKNIYEKSDKGMWALKSISGVMNYGW</sequence>
<dbReference type="Proteomes" id="UP001079657">
    <property type="component" value="Unassembled WGS sequence"/>
</dbReference>
<keyword evidence="1" id="KW-1133">Transmembrane helix</keyword>
<gene>
    <name evidence="2" type="ORF">OXH55_16385</name>
</gene>
<keyword evidence="1" id="KW-0812">Transmembrane</keyword>
<keyword evidence="1" id="KW-0472">Membrane</keyword>
<evidence type="ECO:0008006" key="4">
    <source>
        <dbReference type="Google" id="ProtNLM"/>
    </source>
</evidence>